<dbReference type="EMBL" id="QJRE01000087">
    <property type="protein sequence ID" value="NWL44940.1"/>
    <property type="molecule type" value="Genomic_DNA"/>
</dbReference>
<evidence type="ECO:0008006" key="4">
    <source>
        <dbReference type="Google" id="ProtNLM"/>
    </source>
</evidence>
<feature type="transmembrane region" description="Helical" evidence="1">
    <location>
        <begin position="84"/>
        <end position="106"/>
    </location>
</feature>
<feature type="transmembrane region" description="Helical" evidence="1">
    <location>
        <begin position="249"/>
        <end position="269"/>
    </location>
</feature>
<dbReference type="RefSeq" id="WP_143999744.1">
    <property type="nucleotide sequence ID" value="NZ_QJRE01000087.1"/>
</dbReference>
<evidence type="ECO:0000313" key="3">
    <source>
        <dbReference type="Proteomes" id="UP000704738"/>
    </source>
</evidence>
<keyword evidence="1" id="KW-1133">Transmembrane helix</keyword>
<feature type="transmembrane region" description="Helical" evidence="1">
    <location>
        <begin position="28"/>
        <end position="47"/>
    </location>
</feature>
<dbReference type="Proteomes" id="UP000704738">
    <property type="component" value="Unassembled WGS sequence"/>
</dbReference>
<dbReference type="Pfam" id="PF14897">
    <property type="entry name" value="EpsG"/>
    <property type="match status" value="1"/>
</dbReference>
<feature type="transmembrane region" description="Helical" evidence="1">
    <location>
        <begin position="173"/>
        <end position="194"/>
    </location>
</feature>
<dbReference type="InterPro" id="IPR049458">
    <property type="entry name" value="EpsG-like"/>
</dbReference>
<sequence length="351" mass="39429">MIIYVIAFAASAVMAMTDFFSKGRSVKAILLLLLAVFCIAYALLAGLRGGGVDPDYVNYVSWLARLDRQPSLVFGEFKDPGFQLLYLAVSELGLGHAFFFVLVAFISLAFKAYYARHVFAGRFAMLVFFMIFARFYIVHDFIQIRVGLAIAIASCAMILCYEQRRVAAMMLYLLAASFHAAVLAMFPLFLIFLIRQFSIPRILQLGILAGAFLMLLVLPLAVSHLAAFSRIAPYLSGEYHTTKISLFSIYFIVRFCFAMFLIVVVYPSLEGGQRFLLLMSVIGLAYQIAFSWNDALGLRFAEVFGFFDMAMLCLLIKYLDFNSRLLFFLGLVMLGGVFYASSLKLVNPYVF</sequence>
<protein>
    <recommendedName>
        <fullName evidence="4">EpsG family protein</fullName>
    </recommendedName>
</protein>
<accession>A0ABD6NA14</accession>
<feature type="transmembrane region" description="Helical" evidence="1">
    <location>
        <begin position="325"/>
        <end position="346"/>
    </location>
</feature>
<proteinExistence type="predicted"/>
<feature type="transmembrane region" description="Helical" evidence="1">
    <location>
        <begin position="142"/>
        <end position="161"/>
    </location>
</feature>
<keyword evidence="1" id="KW-0472">Membrane</keyword>
<comment type="caution">
    <text evidence="2">The sequence shown here is derived from an EMBL/GenBank/DDBJ whole genome shotgun (WGS) entry which is preliminary data.</text>
</comment>
<evidence type="ECO:0000313" key="2">
    <source>
        <dbReference type="EMBL" id="NWL44940.1"/>
    </source>
</evidence>
<keyword evidence="1" id="KW-0812">Transmembrane</keyword>
<feature type="transmembrane region" description="Helical" evidence="1">
    <location>
        <begin position="118"/>
        <end position="136"/>
    </location>
</feature>
<gene>
    <name evidence="2" type="ORF">DM819_03435</name>
</gene>
<dbReference type="AlphaFoldDB" id="A0ABD6NA14"/>
<feature type="transmembrane region" description="Helical" evidence="1">
    <location>
        <begin position="206"/>
        <end position="228"/>
    </location>
</feature>
<evidence type="ECO:0000256" key="1">
    <source>
        <dbReference type="SAM" id="Phobius"/>
    </source>
</evidence>
<feature type="transmembrane region" description="Helical" evidence="1">
    <location>
        <begin position="300"/>
        <end position="319"/>
    </location>
</feature>
<name>A0ABD6NA14_9PSED</name>
<organism evidence="2 3">
    <name type="scientific">Pseudomonas hunanensis</name>
    <dbReference type="NCBI Taxonomy" id="1247546"/>
    <lineage>
        <taxon>Bacteria</taxon>
        <taxon>Pseudomonadati</taxon>
        <taxon>Pseudomonadota</taxon>
        <taxon>Gammaproteobacteria</taxon>
        <taxon>Pseudomonadales</taxon>
        <taxon>Pseudomonadaceae</taxon>
        <taxon>Pseudomonas</taxon>
    </lineage>
</organism>
<reference evidence="2 3" key="1">
    <citation type="submission" date="2018-06" db="EMBL/GenBank/DDBJ databases">
        <title>Bacteria isolated from soil of Wuhan.</title>
        <authorList>
            <person name="Xiang W."/>
            <person name="Huang C."/>
        </authorList>
    </citation>
    <scope>NUCLEOTIDE SEQUENCE [LARGE SCALE GENOMIC DNA]</scope>
    <source>
        <strain evidence="3">xwS4</strain>
    </source>
</reference>